<dbReference type="GO" id="GO:0004674">
    <property type="term" value="F:protein serine/threonine kinase activity"/>
    <property type="evidence" value="ECO:0007669"/>
    <property type="project" value="UniProtKB-KW"/>
</dbReference>
<dbReference type="InterPro" id="IPR000719">
    <property type="entry name" value="Prot_kinase_dom"/>
</dbReference>
<gene>
    <name evidence="7" type="ORF">Ctob_007864</name>
</gene>
<dbReference type="OrthoDB" id="68483at2759"/>
<keyword evidence="8" id="KW-1185">Reference proteome</keyword>
<dbReference type="InterPro" id="IPR011009">
    <property type="entry name" value="Kinase-like_dom_sf"/>
</dbReference>
<reference evidence="8" key="1">
    <citation type="journal article" date="2015" name="PLoS Genet.">
        <title>Genome Sequence and Transcriptome Analyses of Chrysochromulina tobin: Metabolic Tools for Enhanced Algal Fitness in the Prominent Order Prymnesiales (Haptophyceae).</title>
        <authorList>
            <person name="Hovde B.T."/>
            <person name="Deodato C.R."/>
            <person name="Hunsperger H.M."/>
            <person name="Ryken S.A."/>
            <person name="Yost W."/>
            <person name="Jha R.K."/>
            <person name="Patterson J."/>
            <person name="Monnat R.J. Jr."/>
            <person name="Barlow S.B."/>
            <person name="Starkenburg S.R."/>
            <person name="Cattolico R.A."/>
        </authorList>
    </citation>
    <scope>NUCLEOTIDE SEQUENCE</scope>
    <source>
        <strain evidence="8">CCMP291</strain>
    </source>
</reference>
<keyword evidence="7" id="KW-0808">Transferase</keyword>
<evidence type="ECO:0000259" key="6">
    <source>
        <dbReference type="PROSITE" id="PS50011"/>
    </source>
</evidence>
<dbReference type="Proteomes" id="UP000037460">
    <property type="component" value="Unassembled WGS sequence"/>
</dbReference>
<evidence type="ECO:0000256" key="2">
    <source>
        <dbReference type="ARBA" id="ARBA00022840"/>
    </source>
</evidence>
<keyword evidence="7" id="KW-0418">Kinase</keyword>
<sequence>MGAGCSCRRERRDVDNVRRVEERTVETIERKAGSMTLARVNQYRMEQVLGKGSFGAVYRASDMARRDAVAVKVMDKAELRKKMKQLGNKPQELMPQGTIVSNSILKEIAVMKRVRHAHCACLFEVIDDPLGDRIFLVMELLLGGQVMDEPNLPANQTFLEEWMARSVFRNLLDGLQYLHCNGILHRDIKPENIVYSERPSFGRGHWMENFDQVGSAVAGSVAGVLHVGTSVCVRACVDSFASAKEKTTRFRSKRRVLRSSTSYFNDTLEKATGTPPYFAPEMLVGKPFRGRPADVWAAGVTLAMITGGRMPYWADNVPEIWRQIERDEPVLAEHLSPPLRELLLLMLRKDPAERPTLAALQEHPWVTDNGALPVSEPPATFTVDEADVATAVQRAFVGLTLFKCASKWKRLPARKRAAREAAKRHGFVSHADWAPDKPFICHDPPSAAAEALSRSSVQKKRGDPPNLQKV</sequence>
<dbReference type="SMART" id="SM00220">
    <property type="entry name" value="S_TKc"/>
    <property type="match status" value="1"/>
</dbReference>
<feature type="binding site" evidence="3">
    <location>
        <position position="72"/>
    </location>
    <ligand>
        <name>ATP</name>
        <dbReference type="ChEBI" id="CHEBI:30616"/>
    </ligand>
</feature>
<organism evidence="7 8">
    <name type="scientific">Chrysochromulina tobinii</name>
    <dbReference type="NCBI Taxonomy" id="1460289"/>
    <lineage>
        <taxon>Eukaryota</taxon>
        <taxon>Haptista</taxon>
        <taxon>Haptophyta</taxon>
        <taxon>Prymnesiophyceae</taxon>
        <taxon>Prymnesiales</taxon>
        <taxon>Chrysochromulinaceae</taxon>
        <taxon>Chrysochromulina</taxon>
    </lineage>
</organism>
<dbReference type="PANTHER" id="PTHR24346">
    <property type="entry name" value="MAP/MICROTUBULE AFFINITY-REGULATING KINASE"/>
    <property type="match status" value="1"/>
</dbReference>
<dbReference type="AlphaFoldDB" id="A0A0M0K6W7"/>
<comment type="similarity">
    <text evidence="4">Belongs to the protein kinase superfamily.</text>
</comment>
<evidence type="ECO:0000256" key="4">
    <source>
        <dbReference type="RuleBase" id="RU000304"/>
    </source>
</evidence>
<protein>
    <submittedName>
        <fullName evidence="7">Calcium calmodulin-dependent protein kinase kinase 1</fullName>
    </submittedName>
</protein>
<dbReference type="InterPro" id="IPR008271">
    <property type="entry name" value="Ser/Thr_kinase_AS"/>
</dbReference>
<name>A0A0M0K6W7_9EUKA</name>
<dbReference type="Pfam" id="PF00069">
    <property type="entry name" value="Pkinase"/>
    <property type="match status" value="2"/>
</dbReference>
<evidence type="ECO:0000256" key="5">
    <source>
        <dbReference type="SAM" id="MobiDB-lite"/>
    </source>
</evidence>
<keyword evidence="2 3" id="KW-0067">ATP-binding</keyword>
<proteinExistence type="inferred from homology"/>
<keyword evidence="1 3" id="KW-0547">Nucleotide-binding</keyword>
<dbReference type="GO" id="GO:0035556">
    <property type="term" value="P:intracellular signal transduction"/>
    <property type="evidence" value="ECO:0007669"/>
    <property type="project" value="TreeGrafter"/>
</dbReference>
<dbReference type="GO" id="GO:0005524">
    <property type="term" value="F:ATP binding"/>
    <property type="evidence" value="ECO:0007669"/>
    <property type="project" value="UniProtKB-UniRule"/>
</dbReference>
<dbReference type="GO" id="GO:0005737">
    <property type="term" value="C:cytoplasm"/>
    <property type="evidence" value="ECO:0007669"/>
    <property type="project" value="TreeGrafter"/>
</dbReference>
<feature type="domain" description="Protein kinase" evidence="6">
    <location>
        <begin position="43"/>
        <end position="366"/>
    </location>
</feature>
<dbReference type="SUPFAM" id="SSF56112">
    <property type="entry name" value="Protein kinase-like (PK-like)"/>
    <property type="match status" value="1"/>
</dbReference>
<feature type="region of interest" description="Disordered" evidence="5">
    <location>
        <begin position="442"/>
        <end position="470"/>
    </location>
</feature>
<dbReference type="PROSITE" id="PS00108">
    <property type="entry name" value="PROTEIN_KINASE_ST"/>
    <property type="match status" value="1"/>
</dbReference>
<dbReference type="EMBL" id="JWZX01001185">
    <property type="protein sequence ID" value="KOO34539.1"/>
    <property type="molecule type" value="Genomic_DNA"/>
</dbReference>
<keyword evidence="4" id="KW-0723">Serine/threonine-protein kinase</keyword>
<accession>A0A0M0K6W7</accession>
<dbReference type="Gene3D" id="1.10.510.10">
    <property type="entry name" value="Transferase(Phosphotransferase) domain 1"/>
    <property type="match status" value="2"/>
</dbReference>
<dbReference type="PROSITE" id="PS00107">
    <property type="entry name" value="PROTEIN_KINASE_ATP"/>
    <property type="match status" value="1"/>
</dbReference>
<evidence type="ECO:0000313" key="8">
    <source>
        <dbReference type="Proteomes" id="UP000037460"/>
    </source>
</evidence>
<dbReference type="PANTHER" id="PTHR24346:SF77">
    <property type="entry name" value="SERINE THREONINE PROTEIN KINASE"/>
    <property type="match status" value="1"/>
</dbReference>
<evidence type="ECO:0000256" key="1">
    <source>
        <dbReference type="ARBA" id="ARBA00022741"/>
    </source>
</evidence>
<dbReference type="InterPro" id="IPR017441">
    <property type="entry name" value="Protein_kinase_ATP_BS"/>
</dbReference>
<dbReference type="PROSITE" id="PS50011">
    <property type="entry name" value="PROTEIN_KINASE_DOM"/>
    <property type="match status" value="1"/>
</dbReference>
<evidence type="ECO:0000256" key="3">
    <source>
        <dbReference type="PROSITE-ProRule" id="PRU10141"/>
    </source>
</evidence>
<comment type="caution">
    <text evidence="7">The sequence shown here is derived from an EMBL/GenBank/DDBJ whole genome shotgun (WGS) entry which is preliminary data.</text>
</comment>
<evidence type="ECO:0000313" key="7">
    <source>
        <dbReference type="EMBL" id="KOO34539.1"/>
    </source>
</evidence>